<dbReference type="Pfam" id="PF07853">
    <property type="entry name" value="DUF1648"/>
    <property type="match status" value="1"/>
</dbReference>
<dbReference type="Proteomes" id="UP000035656">
    <property type="component" value="Chromosome"/>
</dbReference>
<keyword evidence="1" id="KW-1133">Transmembrane helix</keyword>
<dbReference type="PANTHER" id="PTHR37810">
    <property type="entry name" value="IMMUNITY PROTEIN SDPI"/>
    <property type="match status" value="1"/>
</dbReference>
<keyword evidence="1" id="KW-0812">Transmembrane</keyword>
<keyword evidence="1" id="KW-0472">Membrane</keyword>
<sequence>MMSSVAVYMVYCIHMKTKKGIVAWMLIGAAWVAALVLYDEMSDRMATHWNAAGIADGYSGKALALFLLPVIMIAIQGTFVLIPKIDPLKKNIETFRDKYEGFILLLGAFMLYVFALTILWSKGVRFSMTTALLPALAGMFYGIGVLIKDIKRNWFVGIRTPWTMTSDVVWGRTHILGSKLFKLSGAVTLLGIAFPGAVMWFIIVPILASTAATVVYSYIVFKDEKK</sequence>
<gene>
    <name evidence="3" type="ORF">UX70_C0001G0753</name>
</gene>
<organism evidence="3 4">
    <name type="scientific">Candidatus Wolfebacteria bacterium GW2011_GWB1_47_1</name>
    <dbReference type="NCBI Taxonomy" id="1619007"/>
    <lineage>
        <taxon>Bacteria</taxon>
        <taxon>Candidatus Wolfeibacteriota</taxon>
    </lineage>
</organism>
<protein>
    <recommendedName>
        <fullName evidence="2">DUF1648 domain-containing protein</fullName>
    </recommendedName>
</protein>
<feature type="transmembrane region" description="Helical" evidence="1">
    <location>
        <begin position="102"/>
        <end position="120"/>
    </location>
</feature>
<proteinExistence type="predicted"/>
<name>A0A0G4ASD4_9BACT</name>
<accession>A0A0G4ASD4</accession>
<dbReference type="PANTHER" id="PTHR37810:SF5">
    <property type="entry name" value="IMMUNITY PROTEIN SDPI"/>
    <property type="match status" value="1"/>
</dbReference>
<dbReference type="GO" id="GO:0009636">
    <property type="term" value="P:response to toxic substance"/>
    <property type="evidence" value="ECO:0007669"/>
    <property type="project" value="TreeGrafter"/>
</dbReference>
<feature type="transmembrane region" description="Helical" evidence="1">
    <location>
        <begin position="198"/>
        <end position="221"/>
    </location>
</feature>
<feature type="transmembrane region" description="Helical" evidence="1">
    <location>
        <begin position="126"/>
        <end position="147"/>
    </location>
</feature>
<feature type="transmembrane region" description="Helical" evidence="1">
    <location>
        <begin position="168"/>
        <end position="192"/>
    </location>
</feature>
<dbReference type="InterPro" id="IPR012867">
    <property type="entry name" value="DUF1648"/>
</dbReference>
<dbReference type="EMBL" id="CP011209">
    <property type="protein sequence ID" value="AKM78464.1"/>
    <property type="molecule type" value="Genomic_DNA"/>
</dbReference>
<evidence type="ECO:0000313" key="3">
    <source>
        <dbReference type="EMBL" id="AKM78464.1"/>
    </source>
</evidence>
<feature type="transmembrane region" description="Helical" evidence="1">
    <location>
        <begin position="21"/>
        <end position="38"/>
    </location>
</feature>
<dbReference type="AlphaFoldDB" id="A0A0G4ASD4"/>
<dbReference type="InterPro" id="IPR026272">
    <property type="entry name" value="SdpI"/>
</dbReference>
<dbReference type="PATRIC" id="fig|1619007.4.peg.737"/>
<dbReference type="KEGG" id="pwo:UX70_C0001G0753"/>
<feature type="transmembrane region" description="Helical" evidence="1">
    <location>
        <begin position="58"/>
        <end position="82"/>
    </location>
</feature>
<evidence type="ECO:0000259" key="2">
    <source>
        <dbReference type="Pfam" id="PF07853"/>
    </source>
</evidence>
<dbReference type="InterPro" id="IPR025962">
    <property type="entry name" value="SdpI/YhfL"/>
</dbReference>
<reference evidence="3 4" key="1">
    <citation type="journal article" date="2015" name="Nature">
        <title>rRNA introns, odd ribosomes, and small enigmatic genomes across a large radiation of phyla.</title>
        <authorList>
            <person name="Brown C.T."/>
            <person name="Hug L.A."/>
            <person name="Thomas B.C."/>
            <person name="Sharon I."/>
            <person name="Castelle C.J."/>
            <person name="Singh A."/>
            <person name="Wilkins M.J."/>
            <person name="Williams K.H."/>
            <person name="Banfield J.F."/>
        </authorList>
    </citation>
    <scope>NUCLEOTIDE SEQUENCE [LARGE SCALE GENOMIC DNA]</scope>
</reference>
<dbReference type="PIRSF" id="PIRSF038959">
    <property type="entry name" value="SdpI"/>
    <property type="match status" value="1"/>
</dbReference>
<dbReference type="Pfam" id="PF13630">
    <property type="entry name" value="SdpI"/>
    <property type="match status" value="1"/>
</dbReference>
<feature type="domain" description="DUF1648" evidence="2">
    <location>
        <begin position="26"/>
        <end position="73"/>
    </location>
</feature>
<evidence type="ECO:0000256" key="1">
    <source>
        <dbReference type="SAM" id="Phobius"/>
    </source>
</evidence>
<evidence type="ECO:0000313" key="4">
    <source>
        <dbReference type="Proteomes" id="UP000035656"/>
    </source>
</evidence>